<dbReference type="InterPro" id="IPR036928">
    <property type="entry name" value="AS_sf"/>
</dbReference>
<dbReference type="RefSeq" id="WP_260572517.1">
    <property type="nucleotide sequence ID" value="NZ_CP104205.1"/>
</dbReference>
<dbReference type="Gene3D" id="3.90.1300.10">
    <property type="entry name" value="Amidase signature (AS) domain"/>
    <property type="match status" value="1"/>
</dbReference>
<accession>A0ABY5Y8T3</accession>
<sequence length="82" mass="9308">MARNAEDCAIVYSIIYGKDPLDPTTSEFPFGFDKTKEITSLKVGYLKKDIEKDTSKSKDNLTKALDVFKRMGIKMDSLELPR</sequence>
<gene>
    <name evidence="2" type="ORF">NYZ99_17685</name>
</gene>
<dbReference type="EMBL" id="CP104205">
    <property type="protein sequence ID" value="UWX54659.1"/>
    <property type="molecule type" value="Genomic_DNA"/>
</dbReference>
<dbReference type="Pfam" id="PF01425">
    <property type="entry name" value="Amidase"/>
    <property type="match status" value="1"/>
</dbReference>
<organism evidence="2 3">
    <name type="scientific">Maribacter litopenaei</name>
    <dbReference type="NCBI Taxonomy" id="2976127"/>
    <lineage>
        <taxon>Bacteria</taxon>
        <taxon>Pseudomonadati</taxon>
        <taxon>Bacteroidota</taxon>
        <taxon>Flavobacteriia</taxon>
        <taxon>Flavobacteriales</taxon>
        <taxon>Flavobacteriaceae</taxon>
        <taxon>Maribacter</taxon>
    </lineage>
</organism>
<protein>
    <submittedName>
        <fullName evidence="2">Amidase family protein</fullName>
    </submittedName>
</protein>
<dbReference type="Proteomes" id="UP001059209">
    <property type="component" value="Chromosome"/>
</dbReference>
<dbReference type="SUPFAM" id="SSF75304">
    <property type="entry name" value="Amidase signature (AS) enzymes"/>
    <property type="match status" value="1"/>
</dbReference>
<dbReference type="InterPro" id="IPR023631">
    <property type="entry name" value="Amidase_dom"/>
</dbReference>
<keyword evidence="3" id="KW-1185">Reference proteome</keyword>
<evidence type="ECO:0000259" key="1">
    <source>
        <dbReference type="Pfam" id="PF01425"/>
    </source>
</evidence>
<feature type="domain" description="Amidase" evidence="1">
    <location>
        <begin position="1"/>
        <end position="81"/>
    </location>
</feature>
<name>A0ABY5Y8T3_9FLAO</name>
<reference evidence="2" key="1">
    <citation type="submission" date="2022-09" db="EMBL/GenBank/DDBJ databases">
        <title>Maribacter litopenaei sp. nov., isolated from the intestinal tract of the Pacific White Shrimp, Litopenaeus vannamei.</title>
        <authorList>
            <person name="Kim S.Y."/>
            <person name="Hwang C.Y."/>
        </authorList>
    </citation>
    <scope>NUCLEOTIDE SEQUENCE</scope>
    <source>
        <strain evidence="2">HL-LV01</strain>
    </source>
</reference>
<evidence type="ECO:0000313" key="3">
    <source>
        <dbReference type="Proteomes" id="UP001059209"/>
    </source>
</evidence>
<proteinExistence type="predicted"/>
<evidence type="ECO:0000313" key="2">
    <source>
        <dbReference type="EMBL" id="UWX54659.1"/>
    </source>
</evidence>